<dbReference type="Proteomes" id="UP000316925">
    <property type="component" value="Unassembled WGS sequence"/>
</dbReference>
<dbReference type="EMBL" id="SOIJ01000224">
    <property type="protein sequence ID" value="TET92327.1"/>
    <property type="molecule type" value="Genomic_DNA"/>
</dbReference>
<dbReference type="GO" id="GO:0005737">
    <property type="term" value="C:cytoplasm"/>
    <property type="evidence" value="ECO:0007669"/>
    <property type="project" value="UniProtKB-SubCell"/>
</dbReference>
<dbReference type="Pfam" id="PF00381">
    <property type="entry name" value="PTS-HPr"/>
    <property type="match status" value="1"/>
</dbReference>
<comment type="caution">
    <text evidence="5">The sequence shown here is derived from an EMBL/GenBank/DDBJ whole genome shotgun (WGS) entry which is preliminary data.</text>
</comment>
<evidence type="ECO:0000259" key="4">
    <source>
        <dbReference type="PROSITE" id="PS51350"/>
    </source>
</evidence>
<proteinExistence type="predicted"/>
<sequence>MVQQEIEITNKVGLHVRPASMLVETASKFKSDIWIEKDGQEANGKSIMSLLLLSAPQGSKISVKAEGPDAAEAVQALVKIVKDKFGEE</sequence>
<dbReference type="PANTHER" id="PTHR33705:SF2">
    <property type="entry name" value="PHOSPHOCARRIER PROTEIN NPR"/>
    <property type="match status" value="1"/>
</dbReference>
<dbReference type="PANTHER" id="PTHR33705">
    <property type="entry name" value="PHOSPHOCARRIER PROTEIN HPR"/>
    <property type="match status" value="1"/>
</dbReference>
<gene>
    <name evidence="5" type="ORF">E3J33_03965</name>
</gene>
<dbReference type="InterPro" id="IPR001020">
    <property type="entry name" value="PTS_HPr_His_P_site"/>
</dbReference>
<evidence type="ECO:0000313" key="5">
    <source>
        <dbReference type="EMBL" id="TET92327.1"/>
    </source>
</evidence>
<name>A0A523YL73_UNCAE</name>
<evidence type="ECO:0000313" key="6">
    <source>
        <dbReference type="Proteomes" id="UP000316925"/>
    </source>
</evidence>
<comment type="subcellular location">
    <subcellularLocation>
        <location evidence="1">Cytoplasm</location>
    </subcellularLocation>
</comment>
<dbReference type="SUPFAM" id="SSF55594">
    <property type="entry name" value="HPr-like"/>
    <property type="match status" value="1"/>
</dbReference>
<reference evidence="5 6" key="1">
    <citation type="submission" date="2019-03" db="EMBL/GenBank/DDBJ databases">
        <title>Metabolic potential of uncultured bacteria and archaea associated with petroleum seepage in deep-sea sediments.</title>
        <authorList>
            <person name="Dong X."/>
            <person name="Hubert C."/>
        </authorList>
    </citation>
    <scope>NUCLEOTIDE SEQUENCE [LARGE SCALE GENOMIC DNA]</scope>
    <source>
        <strain evidence="5">E29_bin28</strain>
    </source>
</reference>
<feature type="domain" description="HPr" evidence="4">
    <location>
        <begin position="1"/>
        <end position="88"/>
    </location>
</feature>
<dbReference type="InterPro" id="IPR000032">
    <property type="entry name" value="HPr-like"/>
</dbReference>
<protein>
    <submittedName>
        <fullName evidence="5">HPr family phosphocarrier protein</fullName>
    </submittedName>
</protein>
<dbReference type="PROSITE" id="PS00369">
    <property type="entry name" value="PTS_HPR_HIS"/>
    <property type="match status" value="1"/>
</dbReference>
<keyword evidence="3" id="KW-0598">Phosphotransferase system</keyword>
<dbReference type="InterPro" id="IPR050399">
    <property type="entry name" value="HPr"/>
</dbReference>
<evidence type="ECO:0000256" key="3">
    <source>
        <dbReference type="ARBA" id="ARBA00022683"/>
    </source>
</evidence>
<dbReference type="PRINTS" id="PR00107">
    <property type="entry name" value="PHOSPHOCPHPR"/>
</dbReference>
<dbReference type="GO" id="GO:0009401">
    <property type="term" value="P:phosphoenolpyruvate-dependent sugar phosphotransferase system"/>
    <property type="evidence" value="ECO:0007669"/>
    <property type="project" value="UniProtKB-KW"/>
</dbReference>
<dbReference type="AlphaFoldDB" id="A0A523YL73"/>
<evidence type="ECO:0000256" key="1">
    <source>
        <dbReference type="ARBA" id="ARBA00004496"/>
    </source>
</evidence>
<dbReference type="InterPro" id="IPR035895">
    <property type="entry name" value="HPr-like_sf"/>
</dbReference>
<dbReference type="NCBIfam" id="TIGR01003">
    <property type="entry name" value="PTS_HPr_family"/>
    <property type="match status" value="1"/>
</dbReference>
<dbReference type="Gene3D" id="3.30.1340.10">
    <property type="entry name" value="HPr-like"/>
    <property type="match status" value="1"/>
</dbReference>
<organism evidence="5 6">
    <name type="scientific">Aerophobetes bacterium</name>
    <dbReference type="NCBI Taxonomy" id="2030807"/>
    <lineage>
        <taxon>Bacteria</taxon>
        <taxon>Candidatus Aerophobota</taxon>
    </lineage>
</organism>
<keyword evidence="2" id="KW-0963">Cytoplasm</keyword>
<accession>A0A523YL73</accession>
<evidence type="ECO:0000256" key="2">
    <source>
        <dbReference type="ARBA" id="ARBA00022490"/>
    </source>
</evidence>
<dbReference type="PROSITE" id="PS51350">
    <property type="entry name" value="PTS_HPR_DOM"/>
    <property type="match status" value="1"/>
</dbReference>
<dbReference type="CDD" id="cd00367">
    <property type="entry name" value="PTS-HPr_like"/>
    <property type="match status" value="1"/>
</dbReference>